<dbReference type="AlphaFoldDB" id="A0A9X3RD49"/>
<sequence length="174" mass="20447">MRIQLELQGLSQYDDSIKSKYQPSACGPVTALTILRYWMPDSCPYDANRLYRLLGSTRIGLFTWRLKRNLRLLLGPSWEIDTCSLEEAKMELRAGRPVACKFDRYFSFHWFGSYDFAYHWVPLIGFEEKENDQTLIVHDNGGRNRASRIREISYEKNRDVLTFVKIAPRVKTIE</sequence>
<evidence type="ECO:0000313" key="1">
    <source>
        <dbReference type="EMBL" id="MCZ8537450.1"/>
    </source>
</evidence>
<name>A0A9X3RD49_9BACL</name>
<dbReference type="EMBL" id="JAMKBJ010000007">
    <property type="protein sequence ID" value="MCZ8537450.1"/>
    <property type="molecule type" value="Genomic_DNA"/>
</dbReference>
<reference evidence="1" key="1">
    <citation type="submission" date="2022-05" db="EMBL/GenBank/DDBJ databases">
        <authorList>
            <person name="Colautti A."/>
            <person name="Iacumin L."/>
        </authorList>
    </citation>
    <scope>NUCLEOTIDE SEQUENCE</scope>
    <source>
        <strain evidence="1">SK 55</strain>
    </source>
</reference>
<proteinExistence type="predicted"/>
<protein>
    <submittedName>
        <fullName evidence="1">C39 family peptidase</fullName>
    </submittedName>
</protein>
<organism evidence="1 2">
    <name type="scientific">Paenisporosarcina quisquiliarum</name>
    <dbReference type="NCBI Taxonomy" id="365346"/>
    <lineage>
        <taxon>Bacteria</taxon>
        <taxon>Bacillati</taxon>
        <taxon>Bacillota</taxon>
        <taxon>Bacilli</taxon>
        <taxon>Bacillales</taxon>
        <taxon>Caryophanaceae</taxon>
        <taxon>Paenisporosarcina</taxon>
    </lineage>
</organism>
<keyword evidence="2" id="KW-1185">Reference proteome</keyword>
<accession>A0A9X3RD49</accession>
<dbReference type="Proteomes" id="UP001152173">
    <property type="component" value="Unassembled WGS sequence"/>
</dbReference>
<gene>
    <name evidence="1" type="ORF">M9R32_09675</name>
</gene>
<evidence type="ECO:0000313" key="2">
    <source>
        <dbReference type="Proteomes" id="UP001152173"/>
    </source>
</evidence>
<comment type="caution">
    <text evidence="1">The sequence shown here is derived from an EMBL/GenBank/DDBJ whole genome shotgun (WGS) entry which is preliminary data.</text>
</comment>
<dbReference type="RefSeq" id="WP_269926545.1">
    <property type="nucleotide sequence ID" value="NZ_JAMKBJ010000007.1"/>
</dbReference>